<dbReference type="EMBL" id="KZ503041">
    <property type="protein sequence ID" value="PKU69227.1"/>
    <property type="molecule type" value="Genomic_DNA"/>
</dbReference>
<feature type="region of interest" description="Disordered" evidence="1">
    <location>
        <begin position="131"/>
        <end position="174"/>
    </location>
</feature>
<organism evidence="3 4">
    <name type="scientific">Dendrobium catenatum</name>
    <dbReference type="NCBI Taxonomy" id="906689"/>
    <lineage>
        <taxon>Eukaryota</taxon>
        <taxon>Viridiplantae</taxon>
        <taxon>Streptophyta</taxon>
        <taxon>Embryophyta</taxon>
        <taxon>Tracheophyta</taxon>
        <taxon>Spermatophyta</taxon>
        <taxon>Magnoliopsida</taxon>
        <taxon>Liliopsida</taxon>
        <taxon>Asparagales</taxon>
        <taxon>Orchidaceae</taxon>
        <taxon>Epidendroideae</taxon>
        <taxon>Malaxideae</taxon>
        <taxon>Dendrobiinae</taxon>
        <taxon>Dendrobium</taxon>
    </lineage>
</organism>
<name>A0A2I0W0Q2_9ASPA</name>
<reference evidence="3 4" key="2">
    <citation type="journal article" date="2017" name="Nature">
        <title>The Apostasia genome and the evolution of orchids.</title>
        <authorList>
            <person name="Zhang G.Q."/>
            <person name="Liu K.W."/>
            <person name="Li Z."/>
            <person name="Lohaus R."/>
            <person name="Hsiao Y.Y."/>
            <person name="Niu S.C."/>
            <person name="Wang J.Y."/>
            <person name="Lin Y.C."/>
            <person name="Xu Q."/>
            <person name="Chen L.J."/>
            <person name="Yoshida K."/>
            <person name="Fujiwara S."/>
            <person name="Wang Z.W."/>
            <person name="Zhang Y.Q."/>
            <person name="Mitsuda N."/>
            <person name="Wang M."/>
            <person name="Liu G.H."/>
            <person name="Pecoraro L."/>
            <person name="Huang H.X."/>
            <person name="Xiao X.J."/>
            <person name="Lin M."/>
            <person name="Wu X.Y."/>
            <person name="Wu W.L."/>
            <person name="Chen Y.Y."/>
            <person name="Chang S.B."/>
            <person name="Sakamoto S."/>
            <person name="Ohme-Takagi M."/>
            <person name="Yagi M."/>
            <person name="Zeng S.J."/>
            <person name="Shen C.Y."/>
            <person name="Yeh C.M."/>
            <person name="Luo Y.B."/>
            <person name="Tsai W.C."/>
            <person name="Van de Peer Y."/>
            <person name="Liu Z.J."/>
        </authorList>
    </citation>
    <scope>NUCLEOTIDE SEQUENCE [LARGE SCALE GENOMIC DNA]</scope>
    <source>
        <tissue evidence="3">The whole plant</tissue>
    </source>
</reference>
<evidence type="ECO:0000313" key="4">
    <source>
        <dbReference type="Proteomes" id="UP000233837"/>
    </source>
</evidence>
<feature type="chain" id="PRO_5014186327" evidence="2">
    <location>
        <begin position="25"/>
        <end position="352"/>
    </location>
</feature>
<feature type="signal peptide" evidence="2">
    <location>
        <begin position="1"/>
        <end position="24"/>
    </location>
</feature>
<feature type="compositionally biased region" description="Basic and acidic residues" evidence="1">
    <location>
        <begin position="165"/>
        <end position="174"/>
    </location>
</feature>
<protein>
    <submittedName>
        <fullName evidence="3">Uncharacterized protein</fullName>
    </submittedName>
</protein>
<sequence length="352" mass="39452">MLSRLKSLVLSAFLVLPAGPETAAEYLCSALKSRRTSSGCKTAAKKHSGGSKELTFFVIIIISLISSKTYFLGPSAFGRSFLHMETNMPSIIPDDWGALLLGSNDSLKDKIEEAINTLGLAVNQERELIKSVSPNQDNYENENDTNLANEDNYGSGSESNTLKHQLGDKEKNEDLKEGEVGSIEIWIHMEELNDSANSMSPPNGKGKNIEEATHEIRGLYLDETGTMHLNYASIYDLNLLDYMSSYSYALNYVLLNILGDLCCAHLDDVKVLLLFRGIFHVLLQFNLRHSRKKKREGSNEATREEKEARKQEEKEEREANEESFLATRLLDHHQTSTQQLTDVGVLPDYQLT</sequence>
<keyword evidence="2" id="KW-0732">Signal</keyword>
<evidence type="ECO:0000256" key="2">
    <source>
        <dbReference type="SAM" id="SignalP"/>
    </source>
</evidence>
<evidence type="ECO:0000256" key="1">
    <source>
        <dbReference type="SAM" id="MobiDB-lite"/>
    </source>
</evidence>
<dbReference type="AlphaFoldDB" id="A0A2I0W0Q2"/>
<evidence type="ECO:0000313" key="3">
    <source>
        <dbReference type="EMBL" id="PKU69227.1"/>
    </source>
</evidence>
<accession>A0A2I0W0Q2</accession>
<proteinExistence type="predicted"/>
<feature type="compositionally biased region" description="Polar residues" evidence="1">
    <location>
        <begin position="132"/>
        <end position="163"/>
    </location>
</feature>
<feature type="compositionally biased region" description="Basic and acidic residues" evidence="1">
    <location>
        <begin position="296"/>
        <end position="317"/>
    </location>
</feature>
<keyword evidence="4" id="KW-1185">Reference proteome</keyword>
<reference evidence="3 4" key="1">
    <citation type="journal article" date="2016" name="Sci. Rep.">
        <title>The Dendrobium catenatum Lindl. genome sequence provides insights into polysaccharide synthase, floral development and adaptive evolution.</title>
        <authorList>
            <person name="Zhang G.Q."/>
            <person name="Xu Q."/>
            <person name="Bian C."/>
            <person name="Tsai W.C."/>
            <person name="Yeh C.M."/>
            <person name="Liu K.W."/>
            <person name="Yoshida K."/>
            <person name="Zhang L.S."/>
            <person name="Chang S.B."/>
            <person name="Chen F."/>
            <person name="Shi Y."/>
            <person name="Su Y.Y."/>
            <person name="Zhang Y.Q."/>
            <person name="Chen L.J."/>
            <person name="Yin Y."/>
            <person name="Lin M."/>
            <person name="Huang H."/>
            <person name="Deng H."/>
            <person name="Wang Z.W."/>
            <person name="Zhu S.L."/>
            <person name="Zhao X."/>
            <person name="Deng C."/>
            <person name="Niu S.C."/>
            <person name="Huang J."/>
            <person name="Wang M."/>
            <person name="Liu G.H."/>
            <person name="Yang H.J."/>
            <person name="Xiao X.J."/>
            <person name="Hsiao Y.Y."/>
            <person name="Wu W.L."/>
            <person name="Chen Y.Y."/>
            <person name="Mitsuda N."/>
            <person name="Ohme-Takagi M."/>
            <person name="Luo Y.B."/>
            <person name="Van de Peer Y."/>
            <person name="Liu Z.J."/>
        </authorList>
    </citation>
    <scope>NUCLEOTIDE SEQUENCE [LARGE SCALE GENOMIC DNA]</scope>
    <source>
        <tissue evidence="3">The whole plant</tissue>
    </source>
</reference>
<dbReference type="Proteomes" id="UP000233837">
    <property type="component" value="Unassembled WGS sequence"/>
</dbReference>
<feature type="region of interest" description="Disordered" evidence="1">
    <location>
        <begin position="293"/>
        <end position="322"/>
    </location>
</feature>
<gene>
    <name evidence="3" type="ORF">MA16_Dca002497</name>
</gene>